<dbReference type="InterPro" id="IPR006652">
    <property type="entry name" value="Kelch_1"/>
</dbReference>
<keyword evidence="1" id="KW-0880">Kelch repeat</keyword>
<evidence type="ECO:0000256" key="1">
    <source>
        <dbReference type="ARBA" id="ARBA00022441"/>
    </source>
</evidence>
<proteinExistence type="predicted"/>
<evidence type="ECO:0000313" key="3">
    <source>
        <dbReference type="Proteomes" id="UP000826234"/>
    </source>
</evidence>
<name>A0ABQ7TFC3_PHRPL</name>
<comment type="caution">
    <text evidence="2">The sequence shown here is derived from an EMBL/GenBank/DDBJ whole genome shotgun (WGS) entry which is preliminary data.</text>
</comment>
<keyword evidence="3" id="KW-1185">Reference proteome</keyword>
<dbReference type="Pfam" id="PF01344">
    <property type="entry name" value="Kelch_1"/>
    <property type="match status" value="1"/>
</dbReference>
<dbReference type="EMBL" id="JAIPUX010000439">
    <property type="protein sequence ID" value="KAH0628192.1"/>
    <property type="molecule type" value="Genomic_DNA"/>
</dbReference>
<organism evidence="2 3">
    <name type="scientific">Phrynosoma platyrhinos</name>
    <name type="common">Desert horned lizard</name>
    <dbReference type="NCBI Taxonomy" id="52577"/>
    <lineage>
        <taxon>Eukaryota</taxon>
        <taxon>Metazoa</taxon>
        <taxon>Chordata</taxon>
        <taxon>Craniata</taxon>
        <taxon>Vertebrata</taxon>
        <taxon>Euteleostomi</taxon>
        <taxon>Lepidosauria</taxon>
        <taxon>Squamata</taxon>
        <taxon>Bifurcata</taxon>
        <taxon>Unidentata</taxon>
        <taxon>Episquamata</taxon>
        <taxon>Toxicofera</taxon>
        <taxon>Iguania</taxon>
        <taxon>Phrynosomatidae</taxon>
        <taxon>Phrynosomatinae</taxon>
        <taxon>Phrynosoma</taxon>
    </lineage>
</organism>
<reference evidence="2 3" key="1">
    <citation type="journal article" date="2022" name="Gigascience">
        <title>A chromosome-level genome assembly and annotation of the desert horned lizard, Phrynosoma platyrhinos, provides insight into chromosomal rearrangements among reptiles.</title>
        <authorList>
            <person name="Koochekian N."/>
            <person name="Ascanio A."/>
            <person name="Farleigh K."/>
            <person name="Card D.C."/>
            <person name="Schield D.R."/>
            <person name="Castoe T.A."/>
            <person name="Jezkova T."/>
        </authorList>
    </citation>
    <scope>NUCLEOTIDE SEQUENCE [LARGE SCALE GENOMIC DNA]</scope>
    <source>
        <strain evidence="2">NK-2021</strain>
    </source>
</reference>
<protein>
    <submittedName>
        <fullName evidence="2">Uncharacterized protein</fullName>
    </submittedName>
</protein>
<gene>
    <name evidence="2" type="ORF">JD844_009043</name>
</gene>
<evidence type="ECO:0000313" key="2">
    <source>
        <dbReference type="EMBL" id="KAH0628192.1"/>
    </source>
</evidence>
<sequence length="75" mass="8663">MKYPYFQLLLLIWLGKGYHKMDIFLVQDKDTRFDAYNISTLLYSVVKGKIYLFGGCSSTNAEHCLPGVYIFDLGE</sequence>
<dbReference type="Proteomes" id="UP000826234">
    <property type="component" value="Unassembled WGS sequence"/>
</dbReference>
<accession>A0ABQ7TFC3</accession>